<protein>
    <submittedName>
        <fullName evidence="15">TonB-dependent receptor</fullName>
    </submittedName>
</protein>
<evidence type="ECO:0000256" key="10">
    <source>
        <dbReference type="ARBA" id="ARBA00023237"/>
    </source>
</evidence>
<dbReference type="Pfam" id="PF00593">
    <property type="entry name" value="TonB_dep_Rec_b-barrel"/>
    <property type="match status" value="1"/>
</dbReference>
<name>A0A6M2BW98_9GAMM</name>
<sequence length="749" mass="81734">MAEVIVTAQRREEKSRDVPISVTSLTADQLATANVNQLSDTARVTPGLRFDAAGPAVQPSIRGVGTAITTSGGGPNVGIYVDGFFRANTYASDFQLMNVENIQVLKGPQGTLFGRNTTGGAILVSTADPSRETSAEAKAGYARFDAPSLQAYATTGVGDNLAFDIEGLYRRGDSYFDDATDVKNHIGRYENWSVRTGMKADFGDAGSLLLRYEHDSMNDPTSLMYNAFVDRRGDARFFSTVADPQASYGYSDSRGLALINRGAPDGSYATKPGDVALNQPVSFRQRTNAVEATYKADFDFAQLTSYTQYRHDFTPYNDDLDSTAVPYFNLYIGVKDTTISQEFLLNSSDKDASLQWTVGANYFYYKDDWSDLKASGYVPSFGADPDTTHLQPFGGSSTTTGSLAAFADATYALVENKLFLTLGGRFSHDRVTDAYFNTNQFTGFTGYTGRDGENIPFNGAPQTRIDVPNLSDNSFTPRVVLRYKPDDASSIYASYTQGYKAGILNVGGYSLQPVKPEKNNAYEIGYKYEERKWALDLASFLYDYKDLQVSSFQAGAAQITNAATARVYGVEGQVRYSVTRTFDINAGATWTHARYRSFKNAPFYGYCDPAVADPTAPTYCASGDGSIVQVTNDASGDRLQRSPDFTANIGANYLIPTDASGQFTLSGNVYYSSAFYFDPSEQFRQGAYSVASLRAQWQDPSSRYSVAVFGDNLGNKHYLSYINANTTGIQSIWASPITYGVSFGVKFGA</sequence>
<keyword evidence="6" id="KW-0408">Iron</keyword>
<proteinExistence type="inferred from homology"/>
<dbReference type="InterPro" id="IPR036942">
    <property type="entry name" value="Beta-barrel_TonB_sf"/>
</dbReference>
<reference evidence="15 16" key="1">
    <citation type="journal article" date="2014" name="Int. J. Syst. Evol. Microbiol.">
        <title>Solimonas terrae sp. nov., isolated from soil.</title>
        <authorList>
            <person name="Kim S.J."/>
            <person name="Moon J.Y."/>
            <person name="Weon H.Y."/>
            <person name="Ahn J.H."/>
            <person name="Chen W.M."/>
            <person name="Kwon S.W."/>
        </authorList>
    </citation>
    <scope>NUCLEOTIDE SEQUENCE [LARGE SCALE GENOMIC DNA]</scope>
    <source>
        <strain evidence="15 16">KIS83-12</strain>
    </source>
</reference>
<comment type="subcellular location">
    <subcellularLocation>
        <location evidence="1 11">Cell outer membrane</location>
        <topology evidence="1 11">Multi-pass membrane protein</topology>
    </subcellularLocation>
</comment>
<evidence type="ECO:0000256" key="4">
    <source>
        <dbReference type="ARBA" id="ARBA00022496"/>
    </source>
</evidence>
<keyword evidence="10 11" id="KW-0998">Cell outer membrane</keyword>
<gene>
    <name evidence="15" type="ORF">G7Y85_18945</name>
</gene>
<keyword evidence="8 12" id="KW-0798">TonB box</keyword>
<dbReference type="GO" id="GO:0009279">
    <property type="term" value="C:cell outer membrane"/>
    <property type="evidence" value="ECO:0007669"/>
    <property type="project" value="UniProtKB-SubCell"/>
</dbReference>
<evidence type="ECO:0000256" key="6">
    <source>
        <dbReference type="ARBA" id="ARBA00023004"/>
    </source>
</evidence>
<evidence type="ECO:0000256" key="11">
    <source>
        <dbReference type="PROSITE-ProRule" id="PRU01360"/>
    </source>
</evidence>
<dbReference type="AlphaFoldDB" id="A0A6M2BW98"/>
<dbReference type="Proteomes" id="UP000472676">
    <property type="component" value="Unassembled WGS sequence"/>
</dbReference>
<keyword evidence="9 11" id="KW-0472">Membrane</keyword>
<dbReference type="Pfam" id="PF07715">
    <property type="entry name" value="Plug"/>
    <property type="match status" value="1"/>
</dbReference>
<keyword evidence="5 11" id="KW-0812">Transmembrane</keyword>
<evidence type="ECO:0000256" key="12">
    <source>
        <dbReference type="RuleBase" id="RU003357"/>
    </source>
</evidence>
<organism evidence="15 16">
    <name type="scientific">Solimonas terrae</name>
    <dbReference type="NCBI Taxonomy" id="1396819"/>
    <lineage>
        <taxon>Bacteria</taxon>
        <taxon>Pseudomonadati</taxon>
        <taxon>Pseudomonadota</taxon>
        <taxon>Gammaproteobacteria</taxon>
        <taxon>Nevskiales</taxon>
        <taxon>Nevskiaceae</taxon>
        <taxon>Solimonas</taxon>
    </lineage>
</organism>
<dbReference type="InterPro" id="IPR012910">
    <property type="entry name" value="Plug_dom"/>
</dbReference>
<dbReference type="GO" id="GO:0006826">
    <property type="term" value="P:iron ion transport"/>
    <property type="evidence" value="ECO:0007669"/>
    <property type="project" value="UniProtKB-KW"/>
</dbReference>
<evidence type="ECO:0000313" key="16">
    <source>
        <dbReference type="Proteomes" id="UP000472676"/>
    </source>
</evidence>
<evidence type="ECO:0000259" key="13">
    <source>
        <dbReference type="Pfam" id="PF00593"/>
    </source>
</evidence>
<dbReference type="PROSITE" id="PS52016">
    <property type="entry name" value="TONB_DEPENDENT_REC_3"/>
    <property type="match status" value="1"/>
</dbReference>
<comment type="caution">
    <text evidence="15">The sequence shown here is derived from an EMBL/GenBank/DDBJ whole genome shotgun (WGS) entry which is preliminary data.</text>
</comment>
<dbReference type="EMBL" id="JAAMOW010000011">
    <property type="protein sequence ID" value="NGY06856.1"/>
    <property type="molecule type" value="Genomic_DNA"/>
</dbReference>
<feature type="domain" description="TonB-dependent receptor-like beta-barrel" evidence="13">
    <location>
        <begin position="248"/>
        <end position="713"/>
    </location>
</feature>
<dbReference type="Gene3D" id="2.40.170.20">
    <property type="entry name" value="TonB-dependent receptor, beta-barrel domain"/>
    <property type="match status" value="1"/>
</dbReference>
<dbReference type="InterPro" id="IPR000531">
    <property type="entry name" value="Beta-barrel_TonB"/>
</dbReference>
<dbReference type="PANTHER" id="PTHR32552:SF81">
    <property type="entry name" value="TONB-DEPENDENT OUTER MEMBRANE RECEPTOR"/>
    <property type="match status" value="1"/>
</dbReference>
<keyword evidence="2 11" id="KW-0813">Transport</keyword>
<keyword evidence="7" id="KW-0406">Ion transport</keyword>
<comment type="similarity">
    <text evidence="11 12">Belongs to the TonB-dependent receptor family.</text>
</comment>
<keyword evidence="15" id="KW-0675">Receptor</keyword>
<evidence type="ECO:0000256" key="2">
    <source>
        <dbReference type="ARBA" id="ARBA00022448"/>
    </source>
</evidence>
<feature type="domain" description="TonB-dependent receptor plug" evidence="14">
    <location>
        <begin position="15"/>
        <end position="121"/>
    </location>
</feature>
<evidence type="ECO:0000256" key="3">
    <source>
        <dbReference type="ARBA" id="ARBA00022452"/>
    </source>
</evidence>
<dbReference type="InterPro" id="IPR039426">
    <property type="entry name" value="TonB-dep_rcpt-like"/>
</dbReference>
<evidence type="ECO:0000259" key="14">
    <source>
        <dbReference type="Pfam" id="PF07715"/>
    </source>
</evidence>
<evidence type="ECO:0000256" key="5">
    <source>
        <dbReference type="ARBA" id="ARBA00022692"/>
    </source>
</evidence>
<accession>A0A6M2BW98</accession>
<evidence type="ECO:0000256" key="8">
    <source>
        <dbReference type="ARBA" id="ARBA00023077"/>
    </source>
</evidence>
<keyword evidence="4" id="KW-0410">Iron transport</keyword>
<evidence type="ECO:0000256" key="1">
    <source>
        <dbReference type="ARBA" id="ARBA00004571"/>
    </source>
</evidence>
<dbReference type="SUPFAM" id="SSF56935">
    <property type="entry name" value="Porins"/>
    <property type="match status" value="1"/>
</dbReference>
<evidence type="ECO:0000256" key="7">
    <source>
        <dbReference type="ARBA" id="ARBA00023065"/>
    </source>
</evidence>
<dbReference type="PANTHER" id="PTHR32552">
    <property type="entry name" value="FERRICHROME IRON RECEPTOR-RELATED"/>
    <property type="match status" value="1"/>
</dbReference>
<evidence type="ECO:0000256" key="9">
    <source>
        <dbReference type="ARBA" id="ARBA00023136"/>
    </source>
</evidence>
<keyword evidence="16" id="KW-1185">Reference proteome</keyword>
<keyword evidence="3 11" id="KW-1134">Transmembrane beta strand</keyword>
<evidence type="ECO:0000313" key="15">
    <source>
        <dbReference type="EMBL" id="NGY06856.1"/>
    </source>
</evidence>